<dbReference type="OrthoDB" id="9784739at2"/>
<gene>
    <name evidence="7 9" type="primary">lpxD</name>
    <name evidence="9" type="ORF">CIT26_02770</name>
</gene>
<dbReference type="Pfam" id="PF00132">
    <property type="entry name" value="Hexapep"/>
    <property type="match status" value="2"/>
</dbReference>
<sequence length="359" mass="37289">MQIQPTQSCHEPSLTVSPICQPSGLALAELAEAAGVPLPASADPSMLLQSGASLETAQSWHIAYIDHARYANALRTTRAGACFVTERFAHMVPPGTVPITVRDPRLVFAKVLARLHPEALRAAPLLGSANVTEGCFVHPSAQIGAGVVLDPGVVIGERVFIGAGTTIGAHVVLGPDVVIGWDCSIGPSLTIAHSNIGDRSIVHAGARVGQDGFGFAMSASGHVKVPQLGRVTIGNDVEIGANSTVDRGSGGNTVIGDGTKIDNLVQIAHNVRIGRHCVITAQVGIAGSTVLEDCVAVGGHSAIAGHLHIGRGAQLAAASRFMRDVPAGERWGGMPARPLREWFREQTTLKKLAKHRNGA</sequence>
<evidence type="ECO:0000256" key="3">
    <source>
        <dbReference type="ARBA" id="ARBA00022679"/>
    </source>
</evidence>
<dbReference type="InterPro" id="IPR001451">
    <property type="entry name" value="Hexapep"/>
</dbReference>
<dbReference type="HAMAP" id="MF_00523">
    <property type="entry name" value="LpxD"/>
    <property type="match status" value="1"/>
</dbReference>
<dbReference type="SUPFAM" id="SSF51161">
    <property type="entry name" value="Trimeric LpxA-like enzymes"/>
    <property type="match status" value="1"/>
</dbReference>
<feature type="domain" description="UDP-3-O-[3-hydroxymyristoyl] glucosamine N-acyltransferase non-repeat region" evidence="8">
    <location>
        <begin position="50"/>
        <end position="113"/>
    </location>
</feature>
<evidence type="ECO:0000256" key="5">
    <source>
        <dbReference type="ARBA" id="ARBA00023098"/>
    </source>
</evidence>
<dbReference type="Gene3D" id="2.160.10.10">
    <property type="entry name" value="Hexapeptide repeat proteins"/>
    <property type="match status" value="1"/>
</dbReference>
<evidence type="ECO:0000256" key="6">
    <source>
        <dbReference type="ARBA" id="ARBA00023315"/>
    </source>
</evidence>
<comment type="catalytic activity">
    <reaction evidence="7">
        <text>a UDP-3-O-[(3R)-3-hydroxyacyl]-alpha-D-glucosamine + a (3R)-hydroxyacyl-[ACP] = a UDP-2-N,3-O-bis[(3R)-3-hydroxyacyl]-alpha-D-glucosamine + holo-[ACP] + H(+)</text>
        <dbReference type="Rhea" id="RHEA:53836"/>
        <dbReference type="Rhea" id="RHEA-COMP:9685"/>
        <dbReference type="Rhea" id="RHEA-COMP:9945"/>
        <dbReference type="ChEBI" id="CHEBI:15378"/>
        <dbReference type="ChEBI" id="CHEBI:64479"/>
        <dbReference type="ChEBI" id="CHEBI:78827"/>
        <dbReference type="ChEBI" id="CHEBI:137740"/>
        <dbReference type="ChEBI" id="CHEBI:137748"/>
        <dbReference type="EC" id="2.3.1.191"/>
    </reaction>
</comment>
<evidence type="ECO:0000256" key="4">
    <source>
        <dbReference type="ARBA" id="ARBA00022737"/>
    </source>
</evidence>
<feature type="active site" description="Proton acceptor" evidence="7">
    <location>
        <position position="269"/>
    </location>
</feature>
<dbReference type="InterPro" id="IPR020573">
    <property type="entry name" value="UDP_GlcNAc_AcTrfase_non-rep"/>
</dbReference>
<organism evidence="9 10">
    <name type="scientific">Mesorhizobium temperatum</name>
    <dbReference type="NCBI Taxonomy" id="241416"/>
    <lineage>
        <taxon>Bacteria</taxon>
        <taxon>Pseudomonadati</taxon>
        <taxon>Pseudomonadota</taxon>
        <taxon>Alphaproteobacteria</taxon>
        <taxon>Hyphomicrobiales</taxon>
        <taxon>Phyllobacteriaceae</taxon>
        <taxon>Mesorhizobium</taxon>
    </lineage>
</organism>
<dbReference type="EC" id="2.3.1.191" evidence="7"/>
<dbReference type="GO" id="GO:0016020">
    <property type="term" value="C:membrane"/>
    <property type="evidence" value="ECO:0007669"/>
    <property type="project" value="GOC"/>
</dbReference>
<comment type="pathway">
    <text evidence="7">Bacterial outer membrane biogenesis; LPS lipid A biosynthesis.</text>
</comment>
<dbReference type="GO" id="GO:0016410">
    <property type="term" value="F:N-acyltransferase activity"/>
    <property type="evidence" value="ECO:0007669"/>
    <property type="project" value="InterPro"/>
</dbReference>
<dbReference type="AlphaFoldDB" id="A0A271LUF3"/>
<evidence type="ECO:0000259" key="8">
    <source>
        <dbReference type="Pfam" id="PF04613"/>
    </source>
</evidence>
<comment type="caution">
    <text evidence="9">The sequence shown here is derived from an EMBL/GenBank/DDBJ whole genome shotgun (WGS) entry which is preliminary data.</text>
</comment>
<accession>A0A271LUF3</accession>
<dbReference type="RefSeq" id="WP_095491143.1">
    <property type="nucleotide sequence ID" value="NZ_NPKJ01000014.1"/>
</dbReference>
<evidence type="ECO:0000256" key="2">
    <source>
        <dbReference type="ARBA" id="ARBA00022556"/>
    </source>
</evidence>
<dbReference type="InterPro" id="IPR011004">
    <property type="entry name" value="Trimer_LpxA-like_sf"/>
</dbReference>
<evidence type="ECO:0000313" key="9">
    <source>
        <dbReference type="EMBL" id="PAQ11811.1"/>
    </source>
</evidence>
<dbReference type="PROSITE" id="PS00101">
    <property type="entry name" value="HEXAPEP_TRANSFERASES"/>
    <property type="match status" value="2"/>
</dbReference>
<evidence type="ECO:0000256" key="7">
    <source>
        <dbReference type="HAMAP-Rule" id="MF_00523"/>
    </source>
</evidence>
<dbReference type="Gene3D" id="3.40.1390.10">
    <property type="entry name" value="MurE/MurF, N-terminal domain"/>
    <property type="match status" value="1"/>
</dbReference>
<dbReference type="NCBIfam" id="TIGR01853">
    <property type="entry name" value="lipid_A_lpxD"/>
    <property type="match status" value="1"/>
</dbReference>
<dbReference type="Proteomes" id="UP000216442">
    <property type="component" value="Unassembled WGS sequence"/>
</dbReference>
<dbReference type="InterPro" id="IPR007691">
    <property type="entry name" value="LpxD"/>
</dbReference>
<keyword evidence="5 7" id="KW-0443">Lipid metabolism</keyword>
<keyword evidence="1 7" id="KW-0444">Lipid biosynthesis</keyword>
<comment type="function">
    <text evidence="7">Catalyzes the N-acylation of UDP-3-O-acylglucosamine using 3-hydroxyacyl-ACP as the acyl donor. Is involved in the biosynthesis of lipid A, a phosphorylated glycolipid that anchors the lipopolysaccharide to the outer membrane of the cell.</text>
</comment>
<dbReference type="GO" id="GO:0103118">
    <property type="term" value="F:UDP-3-O-[(3R)-3-hydroxyacyl]-glucosamine N-acyltransferase activity"/>
    <property type="evidence" value="ECO:0007669"/>
    <property type="project" value="UniProtKB-EC"/>
</dbReference>
<dbReference type="PANTHER" id="PTHR43378:SF2">
    <property type="entry name" value="UDP-3-O-ACYLGLUCOSAMINE N-ACYLTRANSFERASE 1, MITOCHONDRIAL-RELATED"/>
    <property type="match status" value="1"/>
</dbReference>
<evidence type="ECO:0000256" key="1">
    <source>
        <dbReference type="ARBA" id="ARBA00022516"/>
    </source>
</evidence>
<comment type="subunit">
    <text evidence="7">Homotrimer.</text>
</comment>
<dbReference type="NCBIfam" id="NF002060">
    <property type="entry name" value="PRK00892.1"/>
    <property type="match status" value="1"/>
</dbReference>
<protein>
    <recommendedName>
        <fullName evidence="7">UDP-3-O-acylglucosamine N-acyltransferase</fullName>
        <ecNumber evidence="7">2.3.1.191</ecNumber>
    </recommendedName>
</protein>
<keyword evidence="6 7" id="KW-0012">Acyltransferase</keyword>
<name>A0A271LUF3_9HYPH</name>
<dbReference type="InterPro" id="IPR018357">
    <property type="entry name" value="Hexapep_transf_CS"/>
</dbReference>
<dbReference type="PANTHER" id="PTHR43378">
    <property type="entry name" value="UDP-3-O-ACYLGLUCOSAMINE N-ACYLTRANSFERASE"/>
    <property type="match status" value="1"/>
</dbReference>
<dbReference type="EMBL" id="NPKJ01000014">
    <property type="protein sequence ID" value="PAQ11811.1"/>
    <property type="molecule type" value="Genomic_DNA"/>
</dbReference>
<dbReference type="Pfam" id="PF04613">
    <property type="entry name" value="LpxD"/>
    <property type="match status" value="1"/>
</dbReference>
<keyword evidence="3 7" id="KW-0808">Transferase</keyword>
<comment type="similarity">
    <text evidence="7">Belongs to the transferase hexapeptide repeat family. LpxD subfamily.</text>
</comment>
<keyword evidence="10" id="KW-1185">Reference proteome</keyword>
<keyword evidence="4 7" id="KW-0677">Repeat</keyword>
<dbReference type="CDD" id="cd03352">
    <property type="entry name" value="LbH_LpxD"/>
    <property type="match status" value="1"/>
</dbReference>
<dbReference type="UniPathway" id="UPA00973"/>
<proteinExistence type="inferred from homology"/>
<evidence type="ECO:0000313" key="10">
    <source>
        <dbReference type="Proteomes" id="UP000216442"/>
    </source>
</evidence>
<dbReference type="GO" id="GO:0009245">
    <property type="term" value="P:lipid A biosynthetic process"/>
    <property type="evidence" value="ECO:0007669"/>
    <property type="project" value="UniProtKB-UniRule"/>
</dbReference>
<keyword evidence="2 7" id="KW-0441">Lipid A biosynthesis</keyword>
<reference evidence="9 10" key="1">
    <citation type="submission" date="2017-08" db="EMBL/GenBank/DDBJ databases">
        <title>Mesorhizobium wenxinae sp. nov., a novel rhizobial species isolated from root nodules of chickpea (Cicer arietinum L.).</title>
        <authorList>
            <person name="Zhang J."/>
        </authorList>
    </citation>
    <scope>NUCLEOTIDE SEQUENCE [LARGE SCALE GENOMIC DNA]</scope>
    <source>
        <strain evidence="9 10">SDW018</strain>
    </source>
</reference>